<dbReference type="InterPro" id="IPR050416">
    <property type="entry name" value="FAD-linked_Oxidoreductase"/>
</dbReference>
<keyword evidence="5" id="KW-0560">Oxidoreductase</keyword>
<name>A0A0A2BZI1_PROMR</name>
<proteinExistence type="inferred from homology"/>
<evidence type="ECO:0000256" key="4">
    <source>
        <dbReference type="ARBA" id="ARBA00022827"/>
    </source>
</evidence>
<dbReference type="InterPro" id="IPR036318">
    <property type="entry name" value="FAD-bd_PCMH-like_sf"/>
</dbReference>
<keyword evidence="4" id="KW-0274">FAD</keyword>
<sequence>MGKLCSFLEKHKRSFPIGLSGNTGMGYILTGGISPLSRSKGLAIDQIIEIKGFWGNGKEFHLQRPNTKNELTNEWKALCGAAIFLGIITQVKLKTQPLRPLLSWTANLSFSQLSECINQAESWPNSLSLQWIYGDDIFAHAIGEIKNADDESVLIKLLENLPFSRNRIINKFNNMRSLPNLSFGNNNNYNNSNHSEVLGLLGPAWQEKNQQVLKILKELINKRPNKSCYIASQQLGGLTHLKDLDTSFIHRNAIWKPWINGAWEAHNQAKRKSTLEWMTECWNNLEFICPGVHLAQIHPHLKWHKKELSSAFEDWLPNLEELKAIYDPRNIMPPLK</sequence>
<comment type="cofactor">
    <cofactor evidence="1">
        <name>FAD</name>
        <dbReference type="ChEBI" id="CHEBI:57692"/>
    </cofactor>
</comment>
<comment type="caution">
    <text evidence="6">The sequence shown here is derived from an EMBL/GenBank/DDBJ whole genome shotgun (WGS) entry which is preliminary data.</text>
</comment>
<keyword evidence="3" id="KW-0285">Flavoprotein</keyword>
<dbReference type="Gene3D" id="3.30.465.10">
    <property type="match status" value="1"/>
</dbReference>
<dbReference type="GO" id="GO:0016491">
    <property type="term" value="F:oxidoreductase activity"/>
    <property type="evidence" value="ECO:0007669"/>
    <property type="project" value="UniProtKB-KW"/>
</dbReference>
<dbReference type="GO" id="GO:0050660">
    <property type="term" value="F:flavin adenine dinucleotide binding"/>
    <property type="evidence" value="ECO:0007669"/>
    <property type="project" value="InterPro"/>
</dbReference>
<dbReference type="SUPFAM" id="SSF56176">
    <property type="entry name" value="FAD-binding/transporter-associated domain-like"/>
    <property type="match status" value="1"/>
</dbReference>
<evidence type="ECO:0000256" key="2">
    <source>
        <dbReference type="ARBA" id="ARBA00005466"/>
    </source>
</evidence>
<reference evidence="7" key="1">
    <citation type="journal article" date="2014" name="Sci. Data">
        <title>Genomes of diverse isolates of the marine cyanobacterium Prochlorococcus.</title>
        <authorList>
            <person name="Biller S."/>
            <person name="Berube P."/>
            <person name="Thompson J."/>
            <person name="Kelly L."/>
            <person name="Roggensack S."/>
            <person name="Awad L."/>
            <person name="Roache-Johnson K."/>
            <person name="Ding H."/>
            <person name="Giovannoni S.J."/>
            <person name="Moore L.R."/>
            <person name="Chisholm S.W."/>
        </authorList>
    </citation>
    <scope>NUCLEOTIDE SEQUENCE [LARGE SCALE GENOMIC DNA]</scope>
    <source>
        <strain evidence="7">PAC1</strain>
    </source>
</reference>
<dbReference type="InterPro" id="IPR016169">
    <property type="entry name" value="FAD-bd_PCMH_sub2"/>
</dbReference>
<dbReference type="PANTHER" id="PTHR42973">
    <property type="entry name" value="BINDING OXIDOREDUCTASE, PUTATIVE (AFU_ORTHOLOGUE AFUA_1G17690)-RELATED"/>
    <property type="match status" value="1"/>
</dbReference>
<dbReference type="AlphaFoldDB" id="A0A0A2BZI1"/>
<evidence type="ECO:0000256" key="3">
    <source>
        <dbReference type="ARBA" id="ARBA00022630"/>
    </source>
</evidence>
<evidence type="ECO:0000256" key="1">
    <source>
        <dbReference type="ARBA" id="ARBA00001974"/>
    </source>
</evidence>
<dbReference type="Proteomes" id="UP000030392">
    <property type="component" value="Unassembled WGS sequence"/>
</dbReference>
<evidence type="ECO:0000313" key="6">
    <source>
        <dbReference type="EMBL" id="KGG19491.1"/>
    </source>
</evidence>
<dbReference type="PANTHER" id="PTHR42973:SF39">
    <property type="entry name" value="FAD-BINDING PCMH-TYPE DOMAIN-CONTAINING PROTEIN"/>
    <property type="match status" value="1"/>
</dbReference>
<accession>A0A0A2BZI1</accession>
<organism evidence="6 7">
    <name type="scientific">Prochlorococcus marinus str. PAC1</name>
    <dbReference type="NCBI Taxonomy" id="59924"/>
    <lineage>
        <taxon>Bacteria</taxon>
        <taxon>Bacillati</taxon>
        <taxon>Cyanobacteriota</taxon>
        <taxon>Cyanophyceae</taxon>
        <taxon>Synechococcales</taxon>
        <taxon>Prochlorococcaceae</taxon>
        <taxon>Prochlorococcus</taxon>
    </lineage>
</organism>
<evidence type="ECO:0000313" key="7">
    <source>
        <dbReference type="Proteomes" id="UP000030392"/>
    </source>
</evidence>
<comment type="similarity">
    <text evidence="2">Belongs to the oxygen-dependent FAD-linked oxidoreductase family.</text>
</comment>
<dbReference type="Gene3D" id="3.40.462.20">
    <property type="match status" value="1"/>
</dbReference>
<protein>
    <submittedName>
        <fullName evidence="6">FAD linked oxidase</fullName>
    </submittedName>
</protein>
<evidence type="ECO:0000256" key="5">
    <source>
        <dbReference type="ARBA" id="ARBA00023002"/>
    </source>
</evidence>
<gene>
    <name evidence="6" type="ORF">EV03_1874</name>
</gene>
<dbReference type="EMBL" id="JNAX01000015">
    <property type="protein sequence ID" value="KGG19491.1"/>
    <property type="molecule type" value="Genomic_DNA"/>
</dbReference>